<dbReference type="Pfam" id="PF00356">
    <property type="entry name" value="LacI"/>
    <property type="match status" value="1"/>
</dbReference>
<evidence type="ECO:0000259" key="4">
    <source>
        <dbReference type="PROSITE" id="PS50932"/>
    </source>
</evidence>
<evidence type="ECO:0000313" key="5">
    <source>
        <dbReference type="EMBL" id="RXW33613.1"/>
    </source>
</evidence>
<dbReference type="CDD" id="cd06267">
    <property type="entry name" value="PBP1_LacI_sugar_binding-like"/>
    <property type="match status" value="1"/>
</dbReference>
<proteinExistence type="predicted"/>
<dbReference type="CDD" id="cd01392">
    <property type="entry name" value="HTH_LacI"/>
    <property type="match status" value="1"/>
</dbReference>
<dbReference type="OrthoDB" id="3595338at2"/>
<dbReference type="PANTHER" id="PTHR30146:SF109">
    <property type="entry name" value="HTH-TYPE TRANSCRIPTIONAL REGULATOR GALS"/>
    <property type="match status" value="1"/>
</dbReference>
<name>A0A4Q2EK83_9ACTN</name>
<dbReference type="AlphaFoldDB" id="A0A4Q2EK83"/>
<keyword evidence="6" id="KW-1185">Reference proteome</keyword>
<feature type="domain" description="HTH lacI-type" evidence="4">
    <location>
        <begin position="5"/>
        <end position="60"/>
    </location>
</feature>
<evidence type="ECO:0000313" key="6">
    <source>
        <dbReference type="Proteomes" id="UP000290624"/>
    </source>
</evidence>
<dbReference type="GO" id="GO:0003700">
    <property type="term" value="F:DNA-binding transcription factor activity"/>
    <property type="evidence" value="ECO:0007669"/>
    <property type="project" value="TreeGrafter"/>
</dbReference>
<dbReference type="InterPro" id="IPR010982">
    <property type="entry name" value="Lambda_DNA-bd_dom_sf"/>
</dbReference>
<sequence length="335" mass="35424">MTRPATRADVARLAGVSTAVVSYVVNEGPRPVADATRERVQRAIRTLDYRPNASARALKRGSTRMLGLVLSEIINPFHSECIDALDAAASQRGFSMLLASTHGDQAREHLMRANLVERGVDGLIFLSVFPDRPSGAASRDVDAGLPRLIFDRSQAVQGFSTVGADAVEGGRLATGHLLAHGHRRIAYLGGPLDPLVGPGRAAGWEQSLTEAGADVPPPVLTEWSRAGGAAGVRILMDSPEPPTAIFAGSDLMAVGALQALHEVGKRVPEDVAVVSFDGTAESEYSWPALTAVRAPYRTMADAAIAAFIDVPDVPRAEVFGMELVARVSCGCRGRF</sequence>
<dbReference type="EMBL" id="PPCV01000001">
    <property type="protein sequence ID" value="RXW33613.1"/>
    <property type="molecule type" value="Genomic_DNA"/>
</dbReference>
<organism evidence="5 6">
    <name type="scientific">Propioniciclava flava</name>
    <dbReference type="NCBI Taxonomy" id="2072026"/>
    <lineage>
        <taxon>Bacteria</taxon>
        <taxon>Bacillati</taxon>
        <taxon>Actinomycetota</taxon>
        <taxon>Actinomycetes</taxon>
        <taxon>Propionibacteriales</taxon>
        <taxon>Propionibacteriaceae</taxon>
        <taxon>Propioniciclava</taxon>
    </lineage>
</organism>
<dbReference type="Pfam" id="PF13377">
    <property type="entry name" value="Peripla_BP_3"/>
    <property type="match status" value="1"/>
</dbReference>
<dbReference type="InterPro" id="IPR000843">
    <property type="entry name" value="HTH_LacI"/>
</dbReference>
<keyword evidence="2" id="KW-0238">DNA-binding</keyword>
<dbReference type="PANTHER" id="PTHR30146">
    <property type="entry name" value="LACI-RELATED TRANSCRIPTIONAL REPRESSOR"/>
    <property type="match status" value="1"/>
</dbReference>
<dbReference type="SUPFAM" id="SSF53822">
    <property type="entry name" value="Periplasmic binding protein-like I"/>
    <property type="match status" value="1"/>
</dbReference>
<dbReference type="InterPro" id="IPR046335">
    <property type="entry name" value="LacI/GalR-like_sensor"/>
</dbReference>
<dbReference type="InterPro" id="IPR028082">
    <property type="entry name" value="Peripla_BP_I"/>
</dbReference>
<evidence type="ECO:0000256" key="1">
    <source>
        <dbReference type="ARBA" id="ARBA00023015"/>
    </source>
</evidence>
<gene>
    <name evidence="5" type="ORF">C1706_02365</name>
</gene>
<dbReference type="Gene3D" id="1.10.260.40">
    <property type="entry name" value="lambda repressor-like DNA-binding domains"/>
    <property type="match status" value="1"/>
</dbReference>
<reference evidence="5 6" key="1">
    <citation type="submission" date="2018-01" db="EMBL/GenBank/DDBJ databases">
        <title>Lactibacter flavus gen. nov., sp. nov., a novel bacterium of the family Propionibacteriaceae isolated from raw milk and dairy products.</title>
        <authorList>
            <person name="Wenning M."/>
            <person name="Breitenwieser F."/>
            <person name="Huptas C."/>
            <person name="von Neubeck M."/>
            <person name="Busse H.-J."/>
            <person name="Scherer S."/>
        </authorList>
    </citation>
    <scope>NUCLEOTIDE SEQUENCE [LARGE SCALE GENOMIC DNA]</scope>
    <source>
        <strain evidence="5 6">VG341</strain>
    </source>
</reference>
<keyword evidence="3" id="KW-0804">Transcription</keyword>
<dbReference type="Gene3D" id="3.40.50.2300">
    <property type="match status" value="2"/>
</dbReference>
<dbReference type="GO" id="GO:0000976">
    <property type="term" value="F:transcription cis-regulatory region binding"/>
    <property type="evidence" value="ECO:0007669"/>
    <property type="project" value="TreeGrafter"/>
</dbReference>
<dbReference type="SUPFAM" id="SSF47413">
    <property type="entry name" value="lambda repressor-like DNA-binding domains"/>
    <property type="match status" value="1"/>
</dbReference>
<evidence type="ECO:0000256" key="2">
    <source>
        <dbReference type="ARBA" id="ARBA00023125"/>
    </source>
</evidence>
<keyword evidence="1" id="KW-0805">Transcription regulation</keyword>
<accession>A0A4Q2EK83</accession>
<dbReference type="SMART" id="SM00354">
    <property type="entry name" value="HTH_LACI"/>
    <property type="match status" value="1"/>
</dbReference>
<comment type="caution">
    <text evidence="5">The sequence shown here is derived from an EMBL/GenBank/DDBJ whole genome shotgun (WGS) entry which is preliminary data.</text>
</comment>
<dbReference type="Proteomes" id="UP000290624">
    <property type="component" value="Unassembled WGS sequence"/>
</dbReference>
<protein>
    <submittedName>
        <fullName evidence="5">LacI family transcriptional regulator</fullName>
    </submittedName>
</protein>
<evidence type="ECO:0000256" key="3">
    <source>
        <dbReference type="ARBA" id="ARBA00023163"/>
    </source>
</evidence>
<dbReference type="PROSITE" id="PS50932">
    <property type="entry name" value="HTH_LACI_2"/>
    <property type="match status" value="1"/>
</dbReference>
<dbReference type="RefSeq" id="WP_129457582.1">
    <property type="nucleotide sequence ID" value="NZ_PPCV01000001.1"/>
</dbReference>